<keyword evidence="1" id="KW-0812">Transmembrane</keyword>
<gene>
    <name evidence="3" type="ORF">BRCON_2205</name>
</gene>
<dbReference type="GO" id="GO:0004622">
    <property type="term" value="F:phosphatidylcholine lysophospholipase activity"/>
    <property type="evidence" value="ECO:0007669"/>
    <property type="project" value="TreeGrafter"/>
</dbReference>
<dbReference type="EMBL" id="CP030759">
    <property type="protein sequence ID" value="AXA36982.1"/>
    <property type="molecule type" value="Genomic_DNA"/>
</dbReference>
<dbReference type="PANTHER" id="PTHR30383">
    <property type="entry name" value="THIOESTERASE 1/PROTEASE 1/LYSOPHOSPHOLIPASE L1"/>
    <property type="match status" value="1"/>
</dbReference>
<accession>A0A2Z4Y8I1</accession>
<dbReference type="Proteomes" id="UP000262583">
    <property type="component" value="Chromosome"/>
</dbReference>
<evidence type="ECO:0000259" key="2">
    <source>
        <dbReference type="Pfam" id="PF13472"/>
    </source>
</evidence>
<evidence type="ECO:0000313" key="4">
    <source>
        <dbReference type="Proteomes" id="UP000262583"/>
    </source>
</evidence>
<reference evidence="3 4" key="1">
    <citation type="submission" date="2018-05" db="EMBL/GenBank/DDBJ databases">
        <title>A metagenomic window into the 2 km-deep terrestrial subsurface aquifer revealed taxonomically and functionally diverse microbial community comprising novel uncultured bacterial lineages.</title>
        <authorList>
            <person name="Kadnikov V.V."/>
            <person name="Mardanov A.V."/>
            <person name="Beletsky A.V."/>
            <person name="Banks D."/>
            <person name="Pimenov N.V."/>
            <person name="Frank Y.A."/>
            <person name="Karnachuk O.V."/>
            <person name="Ravin N.V."/>
        </authorList>
    </citation>
    <scope>NUCLEOTIDE SEQUENCE [LARGE SCALE GENOMIC DNA]</scope>
    <source>
        <strain evidence="3">BY</strain>
    </source>
</reference>
<dbReference type="SUPFAM" id="SSF52266">
    <property type="entry name" value="SGNH hydrolase"/>
    <property type="match status" value="1"/>
</dbReference>
<dbReference type="InterPro" id="IPR013830">
    <property type="entry name" value="SGNH_hydro"/>
</dbReference>
<organism evidence="3 4">
    <name type="scientific">Sumerlaea chitinivorans</name>
    <dbReference type="NCBI Taxonomy" id="2250252"/>
    <lineage>
        <taxon>Bacteria</taxon>
        <taxon>Candidatus Sumerlaeota</taxon>
        <taxon>Candidatus Sumerlaeia</taxon>
        <taxon>Candidatus Sumerlaeales</taxon>
        <taxon>Candidatus Sumerlaeaceae</taxon>
        <taxon>Candidatus Sumerlaea</taxon>
    </lineage>
</organism>
<feature type="domain" description="SGNH hydrolase-type esterase" evidence="2">
    <location>
        <begin position="50"/>
        <end position="201"/>
    </location>
</feature>
<dbReference type="Pfam" id="PF13472">
    <property type="entry name" value="Lipase_GDSL_2"/>
    <property type="match status" value="1"/>
</dbReference>
<keyword evidence="1" id="KW-0472">Membrane</keyword>
<dbReference type="Gene3D" id="3.40.50.1110">
    <property type="entry name" value="SGNH hydrolase"/>
    <property type="match status" value="1"/>
</dbReference>
<dbReference type="CDD" id="cd01822">
    <property type="entry name" value="Lysophospholipase_L1_like"/>
    <property type="match status" value="1"/>
</dbReference>
<dbReference type="PANTHER" id="PTHR30383:SF5">
    <property type="entry name" value="SGNH HYDROLASE-TYPE ESTERASE DOMAIN-CONTAINING PROTEIN"/>
    <property type="match status" value="1"/>
</dbReference>
<dbReference type="InterPro" id="IPR036514">
    <property type="entry name" value="SGNH_hydro_sf"/>
</dbReference>
<dbReference type="InterPro" id="IPR051532">
    <property type="entry name" value="Ester_Hydrolysis_Enzymes"/>
</dbReference>
<evidence type="ECO:0000313" key="3">
    <source>
        <dbReference type="EMBL" id="AXA36982.1"/>
    </source>
</evidence>
<proteinExistence type="predicted"/>
<evidence type="ECO:0000256" key="1">
    <source>
        <dbReference type="SAM" id="Phobius"/>
    </source>
</evidence>
<protein>
    <submittedName>
        <fullName evidence="3">Acyl-CoA thioesterase I</fullName>
    </submittedName>
</protein>
<dbReference type="AlphaFoldDB" id="A0A2Z4Y8I1"/>
<name>A0A2Z4Y8I1_SUMC1</name>
<keyword evidence="1" id="KW-1133">Transmembrane helix</keyword>
<feature type="transmembrane region" description="Helical" evidence="1">
    <location>
        <begin position="12"/>
        <end position="30"/>
    </location>
</feature>
<dbReference type="KEGG" id="schv:BRCON_2205"/>
<sequence>MGEGRASLSRQFARGGVVAFLALVALTYVYRQWGPYPITNSEPRGTEIIAFGDSLTSGHGASPGKDYVSLLGQLCGRRVINAGRGGDTTADALTRLERDVLARDPRIVIVMLGGNDLLRGVAPEQAFANLEKIVQAIQERGALVLLAEIRAPIPAGDFGNRYRELARRTGCVLIPDVLSGIVANPKMKSDQIHPNDAGYELIAKRVYERLRPYL</sequence>